<dbReference type="Gene3D" id="3.80.10.10">
    <property type="entry name" value="Ribonuclease Inhibitor"/>
    <property type="match status" value="2"/>
</dbReference>
<keyword evidence="25" id="KW-1185">Reference proteome</keyword>
<sequence>MPTCLLLTVWFLICIPGSVHLVRAQNQIGATTHPHDAEALNSIFAAWKIPAQKEWNTSGDLCSGVAIDDSIKIDDKDYNPLIKCKCNFVNSTICRITALKVYEIDVVGPIPPQLWSLTYLTNLNLGRNYLTGTLSPAIGNLTRMEWLTFGINALYGPVPKEIGLLTNLKSLGIDVNNFSGSIPAEIGNCTKLTKMYIGNTGLGGEIPSSFANLVQLEDVLLNDMDVTGQVPEFIGKWTELTILKIRGTSLSGPIPSSFSNLTSLTELSLGDISNGSISLKFIKDMKSLSILVFRNSNLTGTIPSNIGEYSNLQQVDLSFNKLHGPIPASLFYLNQLTYLFLGNNTLNGSLPIQKSQTLSNIDVSYNDLSGSLPSWVSLPNLKINLVANNFSLEGLHKRVLPGLKCLQKNFPCNRGKGIYSDILINCGGPEIRSVTGEIFEREDEELGKASSFVSGVQRWAVSSVGLYARSRNYIWVANSLDSEIFQSARLSSSSLRYYGLGLENGVYTVTLQFAEIDILGSNSWRGLGTRYFNIYVQGSLVERDFAMRRTVGDTTVRAVQRKYKANVSENYLEIHLFWAGKGTINIPILGTYGPLISAVTAKPDFKPTVANMPLSKKNYRTGTIVGVIVGLGLISIFAGVVIFVIRKSRKRYTDDEELLNMDVKPDTFAYSELKNATGDFNPSNKLGEGGFGTVYKGNLNDGREIAVKVLSVGSRHGKRQFVAEIVAISAVMHRNLVKLYGCCYEGDNRLLVYEYLQNGSLDNALFGDDKTLQLNWTTRFEICMGVARGLAYLHEEASVRIIHRDVKASNILLDSNLLPKVSDFGLAKLYDDKETHMSTRVAGTIGYVAPEYAMRGYLTEKTDVYAFGIVVLELVSGRKNFDVNLENEKKYLLDWAWNLHENSREVELIDHELTEFNMEEAKRMIGISLLCTHSSHFLRPPMSRVVAMLSGDVEVSDITSKPGYLTEWRSDDTSSSSFSAFQTKDNGSSASNSTSFVRPRDGNLKQMLGVKINEGR</sequence>
<evidence type="ECO:0000256" key="9">
    <source>
        <dbReference type="ARBA" id="ARBA00022737"/>
    </source>
</evidence>
<dbReference type="PROSITE" id="PS50011">
    <property type="entry name" value="PROTEIN_KINASE_DOM"/>
    <property type="match status" value="1"/>
</dbReference>
<dbReference type="FunFam" id="3.80.10.10:FF:001380">
    <property type="entry name" value="Os05g0256100 protein"/>
    <property type="match status" value="1"/>
</dbReference>
<evidence type="ECO:0000256" key="4">
    <source>
        <dbReference type="ARBA" id="ARBA00022553"/>
    </source>
</evidence>
<evidence type="ECO:0000256" key="20">
    <source>
        <dbReference type="SAM" id="MobiDB-lite"/>
    </source>
</evidence>
<feature type="region of interest" description="Disordered" evidence="20">
    <location>
        <begin position="970"/>
        <end position="1000"/>
    </location>
</feature>
<dbReference type="Proteomes" id="UP000886595">
    <property type="component" value="Unassembled WGS sequence"/>
</dbReference>
<dbReference type="Pfam" id="PF00560">
    <property type="entry name" value="LRR_1"/>
    <property type="match status" value="3"/>
</dbReference>
<evidence type="ECO:0000256" key="3">
    <source>
        <dbReference type="ARBA" id="ARBA00022527"/>
    </source>
</evidence>
<keyword evidence="13 21" id="KW-1133">Transmembrane helix</keyword>
<evidence type="ECO:0000256" key="13">
    <source>
        <dbReference type="ARBA" id="ARBA00022989"/>
    </source>
</evidence>
<dbReference type="InterPro" id="IPR051824">
    <property type="entry name" value="LRR_Rcpt-Like_S/T_Kinase"/>
</dbReference>
<dbReference type="InterPro" id="IPR032675">
    <property type="entry name" value="LRR_dom_sf"/>
</dbReference>
<keyword evidence="12 19" id="KW-0067">ATP-binding</keyword>
<dbReference type="FunFam" id="3.30.200.20:FF:000140">
    <property type="entry name" value="Leucine-rich repeat receptor-like protein kinase"/>
    <property type="match status" value="1"/>
</dbReference>
<evidence type="ECO:0000256" key="12">
    <source>
        <dbReference type="ARBA" id="ARBA00022840"/>
    </source>
</evidence>
<evidence type="ECO:0000256" key="19">
    <source>
        <dbReference type="PROSITE-ProRule" id="PRU10141"/>
    </source>
</evidence>
<dbReference type="Pfam" id="PF11721">
    <property type="entry name" value="Malectin"/>
    <property type="match status" value="1"/>
</dbReference>
<dbReference type="GO" id="GO:0005524">
    <property type="term" value="F:ATP binding"/>
    <property type="evidence" value="ECO:0007669"/>
    <property type="project" value="UniProtKB-UniRule"/>
</dbReference>
<dbReference type="SUPFAM" id="SSF56112">
    <property type="entry name" value="Protein kinase-like (PK-like)"/>
    <property type="match status" value="1"/>
</dbReference>
<feature type="compositionally biased region" description="Polar residues" evidence="20">
    <location>
        <begin position="980"/>
        <end position="996"/>
    </location>
</feature>
<dbReference type="FunFam" id="3.80.10.10:FF:000298">
    <property type="entry name" value="Putative LRR receptor-like serine/threonine-protein kinase"/>
    <property type="match status" value="1"/>
</dbReference>
<keyword evidence="3" id="KW-0723">Serine/threonine-protein kinase</keyword>
<keyword evidence="6" id="KW-0808">Transferase</keyword>
<dbReference type="EC" id="2.7.11.1" evidence="2"/>
<dbReference type="InterPro" id="IPR001245">
    <property type="entry name" value="Ser-Thr/Tyr_kinase_cat_dom"/>
</dbReference>
<organism evidence="24 25">
    <name type="scientific">Brassica carinata</name>
    <name type="common">Ethiopian mustard</name>
    <name type="synonym">Abyssinian cabbage</name>
    <dbReference type="NCBI Taxonomy" id="52824"/>
    <lineage>
        <taxon>Eukaryota</taxon>
        <taxon>Viridiplantae</taxon>
        <taxon>Streptophyta</taxon>
        <taxon>Embryophyta</taxon>
        <taxon>Tracheophyta</taxon>
        <taxon>Spermatophyta</taxon>
        <taxon>Magnoliopsida</taxon>
        <taxon>eudicotyledons</taxon>
        <taxon>Gunneridae</taxon>
        <taxon>Pentapetalae</taxon>
        <taxon>rosids</taxon>
        <taxon>malvids</taxon>
        <taxon>Brassicales</taxon>
        <taxon>Brassicaceae</taxon>
        <taxon>Brassiceae</taxon>
        <taxon>Brassica</taxon>
    </lineage>
</organism>
<keyword evidence="10 19" id="KW-0547">Nucleotide-binding</keyword>
<keyword evidence="9" id="KW-0677">Repeat</keyword>
<dbReference type="Gene3D" id="3.30.200.20">
    <property type="entry name" value="Phosphorylase Kinase, domain 1"/>
    <property type="match status" value="1"/>
</dbReference>
<dbReference type="InterPro" id="IPR001611">
    <property type="entry name" value="Leu-rich_rpt"/>
</dbReference>
<evidence type="ECO:0000313" key="25">
    <source>
        <dbReference type="Proteomes" id="UP000886595"/>
    </source>
</evidence>
<feature type="signal peptide" evidence="22">
    <location>
        <begin position="1"/>
        <end position="24"/>
    </location>
</feature>
<dbReference type="SMART" id="SM00220">
    <property type="entry name" value="S_TKc"/>
    <property type="match status" value="1"/>
</dbReference>
<evidence type="ECO:0000256" key="1">
    <source>
        <dbReference type="ARBA" id="ARBA00004479"/>
    </source>
</evidence>
<evidence type="ECO:0000256" key="6">
    <source>
        <dbReference type="ARBA" id="ARBA00022679"/>
    </source>
</evidence>
<evidence type="ECO:0000256" key="21">
    <source>
        <dbReference type="SAM" id="Phobius"/>
    </source>
</evidence>
<feature type="chain" id="PRO_5036503159" description="non-specific serine/threonine protein kinase" evidence="22">
    <location>
        <begin position="25"/>
        <end position="1016"/>
    </location>
</feature>
<dbReference type="SUPFAM" id="SSF52058">
    <property type="entry name" value="L domain-like"/>
    <property type="match status" value="1"/>
</dbReference>
<accession>A0A8X8AVI6</accession>
<dbReference type="PROSITE" id="PS00108">
    <property type="entry name" value="PROTEIN_KINASE_ST"/>
    <property type="match status" value="1"/>
</dbReference>
<dbReference type="Gene3D" id="2.60.120.430">
    <property type="entry name" value="Galactose-binding lectin"/>
    <property type="match status" value="1"/>
</dbReference>
<dbReference type="CDD" id="cd14066">
    <property type="entry name" value="STKc_IRAK"/>
    <property type="match status" value="1"/>
</dbReference>
<keyword evidence="8 22" id="KW-0732">Signal</keyword>
<evidence type="ECO:0000256" key="5">
    <source>
        <dbReference type="ARBA" id="ARBA00022614"/>
    </source>
</evidence>
<name>A0A8X8AVI6_BRACI</name>
<gene>
    <name evidence="24" type="ORF">Bca52824_024344</name>
</gene>
<evidence type="ECO:0000256" key="18">
    <source>
        <dbReference type="ARBA" id="ARBA00048679"/>
    </source>
</evidence>
<evidence type="ECO:0000256" key="14">
    <source>
        <dbReference type="ARBA" id="ARBA00023136"/>
    </source>
</evidence>
<comment type="subcellular location">
    <subcellularLocation>
        <location evidence="1">Membrane</location>
        <topology evidence="1">Single-pass type I membrane protein</topology>
    </subcellularLocation>
</comment>
<dbReference type="InterPro" id="IPR011009">
    <property type="entry name" value="Kinase-like_dom_sf"/>
</dbReference>
<feature type="domain" description="Protein kinase" evidence="23">
    <location>
        <begin position="680"/>
        <end position="938"/>
    </location>
</feature>
<evidence type="ECO:0000256" key="8">
    <source>
        <dbReference type="ARBA" id="ARBA00022729"/>
    </source>
</evidence>
<dbReference type="AlphaFoldDB" id="A0A8X8AVI6"/>
<evidence type="ECO:0000256" key="15">
    <source>
        <dbReference type="ARBA" id="ARBA00023170"/>
    </source>
</evidence>
<evidence type="ECO:0000256" key="11">
    <source>
        <dbReference type="ARBA" id="ARBA00022777"/>
    </source>
</evidence>
<feature type="transmembrane region" description="Helical" evidence="21">
    <location>
        <begin position="624"/>
        <end position="645"/>
    </location>
</feature>
<evidence type="ECO:0000256" key="17">
    <source>
        <dbReference type="ARBA" id="ARBA00047899"/>
    </source>
</evidence>
<dbReference type="FunFam" id="1.10.510.10:FF:000044">
    <property type="entry name" value="Putative LRR receptor-like serine/threonine-protein kinase"/>
    <property type="match status" value="1"/>
</dbReference>
<keyword evidence="11" id="KW-0418">Kinase</keyword>
<protein>
    <recommendedName>
        <fullName evidence="2">non-specific serine/threonine protein kinase</fullName>
        <ecNumber evidence="2">2.7.11.1</ecNumber>
    </recommendedName>
</protein>
<dbReference type="PANTHER" id="PTHR48006:SF67">
    <property type="entry name" value="PROTEIN KINASE DOMAIN-CONTAINING PROTEIN"/>
    <property type="match status" value="1"/>
</dbReference>
<comment type="catalytic activity">
    <reaction evidence="18">
        <text>L-seryl-[protein] + ATP = O-phospho-L-seryl-[protein] + ADP + H(+)</text>
        <dbReference type="Rhea" id="RHEA:17989"/>
        <dbReference type="Rhea" id="RHEA-COMP:9863"/>
        <dbReference type="Rhea" id="RHEA-COMP:11604"/>
        <dbReference type="ChEBI" id="CHEBI:15378"/>
        <dbReference type="ChEBI" id="CHEBI:29999"/>
        <dbReference type="ChEBI" id="CHEBI:30616"/>
        <dbReference type="ChEBI" id="CHEBI:83421"/>
        <dbReference type="ChEBI" id="CHEBI:456216"/>
        <dbReference type="EC" id="2.7.11.1"/>
    </reaction>
</comment>
<dbReference type="InterPro" id="IPR000719">
    <property type="entry name" value="Prot_kinase_dom"/>
</dbReference>
<keyword evidence="7 21" id="KW-0812">Transmembrane</keyword>
<reference evidence="24 25" key="1">
    <citation type="submission" date="2020-02" db="EMBL/GenBank/DDBJ databases">
        <authorList>
            <person name="Ma Q."/>
            <person name="Huang Y."/>
            <person name="Song X."/>
            <person name="Pei D."/>
        </authorList>
    </citation>
    <scope>NUCLEOTIDE SEQUENCE [LARGE SCALE GENOMIC DNA]</scope>
    <source>
        <strain evidence="24">Sxm20200214</strain>
        <tissue evidence="24">Leaf</tissue>
    </source>
</reference>
<keyword evidence="16" id="KW-0325">Glycoprotein</keyword>
<comment type="catalytic activity">
    <reaction evidence="17">
        <text>L-threonyl-[protein] + ATP = O-phospho-L-threonyl-[protein] + ADP + H(+)</text>
        <dbReference type="Rhea" id="RHEA:46608"/>
        <dbReference type="Rhea" id="RHEA-COMP:11060"/>
        <dbReference type="Rhea" id="RHEA-COMP:11605"/>
        <dbReference type="ChEBI" id="CHEBI:15378"/>
        <dbReference type="ChEBI" id="CHEBI:30013"/>
        <dbReference type="ChEBI" id="CHEBI:30616"/>
        <dbReference type="ChEBI" id="CHEBI:61977"/>
        <dbReference type="ChEBI" id="CHEBI:456216"/>
        <dbReference type="EC" id="2.7.11.1"/>
    </reaction>
</comment>
<evidence type="ECO:0000256" key="7">
    <source>
        <dbReference type="ARBA" id="ARBA00022692"/>
    </source>
</evidence>
<evidence type="ECO:0000256" key="22">
    <source>
        <dbReference type="SAM" id="SignalP"/>
    </source>
</evidence>
<evidence type="ECO:0000256" key="10">
    <source>
        <dbReference type="ARBA" id="ARBA00022741"/>
    </source>
</evidence>
<keyword evidence="4" id="KW-0597">Phosphoprotein</keyword>
<dbReference type="PROSITE" id="PS00107">
    <property type="entry name" value="PROTEIN_KINASE_ATP"/>
    <property type="match status" value="1"/>
</dbReference>
<keyword evidence="14 21" id="KW-0472">Membrane</keyword>
<keyword evidence="5" id="KW-0433">Leucine-rich repeat</keyword>
<dbReference type="EMBL" id="JAAMPC010000005">
    <property type="protein sequence ID" value="KAG2312787.1"/>
    <property type="molecule type" value="Genomic_DNA"/>
</dbReference>
<keyword evidence="15" id="KW-0675">Receptor</keyword>
<dbReference type="InterPro" id="IPR008271">
    <property type="entry name" value="Ser/Thr_kinase_AS"/>
</dbReference>
<dbReference type="InterPro" id="IPR017441">
    <property type="entry name" value="Protein_kinase_ATP_BS"/>
</dbReference>
<dbReference type="GO" id="GO:0005886">
    <property type="term" value="C:plasma membrane"/>
    <property type="evidence" value="ECO:0007669"/>
    <property type="project" value="TreeGrafter"/>
</dbReference>
<evidence type="ECO:0000313" key="24">
    <source>
        <dbReference type="EMBL" id="KAG2312787.1"/>
    </source>
</evidence>
<dbReference type="GO" id="GO:0004674">
    <property type="term" value="F:protein serine/threonine kinase activity"/>
    <property type="evidence" value="ECO:0007669"/>
    <property type="project" value="UniProtKB-KW"/>
</dbReference>
<comment type="caution">
    <text evidence="24">The sequence shown here is derived from an EMBL/GenBank/DDBJ whole genome shotgun (WGS) entry which is preliminary data.</text>
</comment>
<dbReference type="OrthoDB" id="663146at2759"/>
<evidence type="ECO:0000256" key="16">
    <source>
        <dbReference type="ARBA" id="ARBA00023180"/>
    </source>
</evidence>
<proteinExistence type="predicted"/>
<dbReference type="InterPro" id="IPR021720">
    <property type="entry name" value="Malectin_dom"/>
</dbReference>
<feature type="binding site" evidence="19">
    <location>
        <position position="708"/>
    </location>
    <ligand>
        <name>ATP</name>
        <dbReference type="ChEBI" id="CHEBI:30616"/>
    </ligand>
</feature>
<dbReference type="Gene3D" id="1.10.510.10">
    <property type="entry name" value="Transferase(Phosphotransferase) domain 1"/>
    <property type="match status" value="1"/>
</dbReference>
<dbReference type="Pfam" id="PF07714">
    <property type="entry name" value="PK_Tyr_Ser-Thr"/>
    <property type="match status" value="1"/>
</dbReference>
<evidence type="ECO:0000259" key="23">
    <source>
        <dbReference type="PROSITE" id="PS50011"/>
    </source>
</evidence>
<evidence type="ECO:0000256" key="2">
    <source>
        <dbReference type="ARBA" id="ARBA00012513"/>
    </source>
</evidence>
<dbReference type="PANTHER" id="PTHR48006">
    <property type="entry name" value="LEUCINE-RICH REPEAT-CONTAINING PROTEIN DDB_G0281931-RELATED"/>
    <property type="match status" value="1"/>
</dbReference>